<proteinExistence type="predicted"/>
<keyword evidence="2" id="KW-1185">Reference proteome</keyword>
<reference evidence="1" key="1">
    <citation type="submission" date="2021-03" db="EMBL/GenBank/DDBJ databases">
        <authorList>
            <consortium name="DOE Joint Genome Institute"/>
            <person name="Ahrendt S."/>
            <person name="Looney B.P."/>
            <person name="Miyauchi S."/>
            <person name="Morin E."/>
            <person name="Drula E."/>
            <person name="Courty P.E."/>
            <person name="Chicoki N."/>
            <person name="Fauchery L."/>
            <person name="Kohler A."/>
            <person name="Kuo A."/>
            <person name="Labutti K."/>
            <person name="Pangilinan J."/>
            <person name="Lipzen A."/>
            <person name="Riley R."/>
            <person name="Andreopoulos W."/>
            <person name="He G."/>
            <person name="Johnson J."/>
            <person name="Barry K.W."/>
            <person name="Grigoriev I.V."/>
            <person name="Nagy L."/>
            <person name="Hibbett D."/>
            <person name="Henrissat B."/>
            <person name="Matheny P.B."/>
            <person name="Labbe J."/>
            <person name="Martin F."/>
        </authorList>
    </citation>
    <scope>NUCLEOTIDE SEQUENCE</scope>
    <source>
        <strain evidence="1">HHB10654</strain>
    </source>
</reference>
<comment type="caution">
    <text evidence="1">The sequence shown here is derived from an EMBL/GenBank/DDBJ whole genome shotgun (WGS) entry which is preliminary data.</text>
</comment>
<dbReference type="Proteomes" id="UP000814140">
    <property type="component" value="Unassembled WGS sequence"/>
</dbReference>
<evidence type="ECO:0000313" key="1">
    <source>
        <dbReference type="EMBL" id="KAI0057984.1"/>
    </source>
</evidence>
<sequence length="432" mass="47985">MHEFRNQPIKGLYLLYEFIVTAFIRLPFWALYNIPTSARPRQSWTWKRAVLVRSLDRFNVITHRTGQLTKSADHLTIAQGLDIKHVWVAPTPNLINAELKGRAEEVDVQPISVPGYWMDKKDRDTDIGAPSQPGEKVVYSLHGGGYIYFSASPKEFVANIARGLLEHCIRVDRIFSIEYRLAKAHPHKPTHAFPAALFDVLAGYVYLTNTVGFAPENIIVEGDSAGGGLALALTRYLVENAGMEGLPAAPSALVLLSPWVDLSRSDVRTGSSQFYNHRADYVGSPHSLAPDYPRYALHGPLGLDGALLRFVSPASTDQHMPKISYKGFPRTLVVAGEAEVLLTQIKVLVENMIQDMGQGDGEGQVTYHESPDSVHDHLLFTFHEPERTQTLEAIADWLEPGGELHLDKAGTSTHGVSIRYESIDYVMDKHSP</sequence>
<name>A0ACB8SN62_9AGAM</name>
<evidence type="ECO:0000313" key="2">
    <source>
        <dbReference type="Proteomes" id="UP000814140"/>
    </source>
</evidence>
<dbReference type="EMBL" id="MU277240">
    <property type="protein sequence ID" value="KAI0057984.1"/>
    <property type="molecule type" value="Genomic_DNA"/>
</dbReference>
<accession>A0ACB8SN62</accession>
<reference evidence="1" key="2">
    <citation type="journal article" date="2022" name="New Phytol.">
        <title>Evolutionary transition to the ectomycorrhizal habit in the genomes of a hyperdiverse lineage of mushroom-forming fungi.</title>
        <authorList>
            <person name="Looney B."/>
            <person name="Miyauchi S."/>
            <person name="Morin E."/>
            <person name="Drula E."/>
            <person name="Courty P.E."/>
            <person name="Kohler A."/>
            <person name="Kuo A."/>
            <person name="LaButti K."/>
            <person name="Pangilinan J."/>
            <person name="Lipzen A."/>
            <person name="Riley R."/>
            <person name="Andreopoulos W."/>
            <person name="He G."/>
            <person name="Johnson J."/>
            <person name="Nolan M."/>
            <person name="Tritt A."/>
            <person name="Barry K.W."/>
            <person name="Grigoriev I.V."/>
            <person name="Nagy L.G."/>
            <person name="Hibbett D."/>
            <person name="Henrissat B."/>
            <person name="Matheny P.B."/>
            <person name="Labbe J."/>
            <person name="Martin F.M."/>
        </authorList>
    </citation>
    <scope>NUCLEOTIDE SEQUENCE</scope>
    <source>
        <strain evidence="1">HHB10654</strain>
    </source>
</reference>
<gene>
    <name evidence="1" type="ORF">BV25DRAFT_1322978</name>
</gene>
<organism evidence="1 2">
    <name type="scientific">Artomyces pyxidatus</name>
    <dbReference type="NCBI Taxonomy" id="48021"/>
    <lineage>
        <taxon>Eukaryota</taxon>
        <taxon>Fungi</taxon>
        <taxon>Dikarya</taxon>
        <taxon>Basidiomycota</taxon>
        <taxon>Agaricomycotina</taxon>
        <taxon>Agaricomycetes</taxon>
        <taxon>Russulales</taxon>
        <taxon>Auriscalpiaceae</taxon>
        <taxon>Artomyces</taxon>
    </lineage>
</organism>
<protein>
    <submittedName>
        <fullName evidence="1">Alpha/beta-hydrolase</fullName>
    </submittedName>
</protein>